<dbReference type="OrthoDB" id="3790379at2759"/>
<feature type="region of interest" description="Disordered" evidence="1">
    <location>
        <begin position="837"/>
        <end position="948"/>
    </location>
</feature>
<gene>
    <name evidence="2" type="ORF">EJ02DRAFT_48934</name>
</gene>
<reference evidence="2" key="1">
    <citation type="journal article" date="2020" name="Stud. Mycol.">
        <title>101 Dothideomycetes genomes: a test case for predicting lifestyles and emergence of pathogens.</title>
        <authorList>
            <person name="Haridas S."/>
            <person name="Albert R."/>
            <person name="Binder M."/>
            <person name="Bloem J."/>
            <person name="Labutti K."/>
            <person name="Salamov A."/>
            <person name="Andreopoulos B."/>
            <person name="Baker S."/>
            <person name="Barry K."/>
            <person name="Bills G."/>
            <person name="Bluhm B."/>
            <person name="Cannon C."/>
            <person name="Castanera R."/>
            <person name="Culley D."/>
            <person name="Daum C."/>
            <person name="Ezra D."/>
            <person name="Gonzalez J."/>
            <person name="Henrissat B."/>
            <person name="Kuo A."/>
            <person name="Liang C."/>
            <person name="Lipzen A."/>
            <person name="Lutzoni F."/>
            <person name="Magnuson J."/>
            <person name="Mondo S."/>
            <person name="Nolan M."/>
            <person name="Ohm R."/>
            <person name="Pangilinan J."/>
            <person name="Park H.-J."/>
            <person name="Ramirez L."/>
            <person name="Alfaro M."/>
            <person name="Sun H."/>
            <person name="Tritt A."/>
            <person name="Yoshinaga Y."/>
            <person name="Zwiers L.-H."/>
            <person name="Turgeon B."/>
            <person name="Goodwin S."/>
            <person name="Spatafora J."/>
            <person name="Crous P."/>
            <person name="Grigoriev I."/>
        </authorList>
    </citation>
    <scope>NUCLEOTIDE SEQUENCE</scope>
    <source>
        <strain evidence="2">CBS 161.51</strain>
    </source>
</reference>
<keyword evidence="3" id="KW-1185">Reference proteome</keyword>
<feature type="compositionally biased region" description="Polar residues" evidence="1">
    <location>
        <begin position="43"/>
        <end position="59"/>
    </location>
</feature>
<dbReference type="AlphaFoldDB" id="A0A6A5SGR5"/>
<dbReference type="Proteomes" id="UP000800038">
    <property type="component" value="Unassembled WGS sequence"/>
</dbReference>
<feature type="region of interest" description="Disordered" evidence="1">
    <location>
        <begin position="767"/>
        <end position="819"/>
    </location>
</feature>
<feature type="region of interest" description="Disordered" evidence="1">
    <location>
        <begin position="727"/>
        <end position="755"/>
    </location>
</feature>
<dbReference type="EMBL" id="ML976129">
    <property type="protein sequence ID" value="KAF1937686.1"/>
    <property type="molecule type" value="Genomic_DNA"/>
</dbReference>
<feature type="compositionally biased region" description="Basic and acidic residues" evidence="1">
    <location>
        <begin position="462"/>
        <end position="487"/>
    </location>
</feature>
<feature type="region of interest" description="Disordered" evidence="1">
    <location>
        <begin position="129"/>
        <end position="292"/>
    </location>
</feature>
<feature type="region of interest" description="Disordered" evidence="1">
    <location>
        <begin position="335"/>
        <end position="444"/>
    </location>
</feature>
<protein>
    <submittedName>
        <fullName evidence="2">Uncharacterized protein</fullName>
    </submittedName>
</protein>
<evidence type="ECO:0000256" key="1">
    <source>
        <dbReference type="SAM" id="MobiDB-lite"/>
    </source>
</evidence>
<feature type="region of interest" description="Disordered" evidence="1">
    <location>
        <begin position="1"/>
        <end position="115"/>
    </location>
</feature>
<evidence type="ECO:0000313" key="3">
    <source>
        <dbReference type="Proteomes" id="UP000800038"/>
    </source>
</evidence>
<feature type="compositionally biased region" description="Polar residues" evidence="1">
    <location>
        <begin position="735"/>
        <end position="747"/>
    </location>
</feature>
<sequence>MMAAFTCAPAPPEKIPPANATLPASDQDTTADYTATTPPFSPKRQSSSATPEFSSNSTPLHCRFLQEVDMSPATPPRTPSPAKRSDSPTKGSDSPTRGPQSPVKRSAPPIKQQLEVGANGFYFSCELPMSKVTPKKEDTPSKTATPKKDSEAGAESRTRTPSPLKKTSPMRGGGQSEQSKQSPAKMLFGAPKKDGGISSPTRVTSPLKNKSPAKGSGQSPAKALLGSPKRDAGIRTPASRRPSLLKNASPVKQSLVMARFGTPTRGKVGTPANSRPGSPVKLAIEQDSPKESVKKVSKLAEVLSSRPTAALHIPPGCLTDVTGEKVLDANPDAPIITRSAQNGPAIEKARPAAKSQPSDIGHLMAGLNTENVSTHDWANAQHAGEKVASPAPTPLRRASEKLRLDGSPSFLRLSTNSAPGVTNGPLERHTGSSAPPEPGTKEHRTISIHNSDAAISNAAESLSRRTTETRQERKDDAAHLFGDDLPTRRPSKASPEPSALGMIRKEQAVQHRPLLIPMLEPEVIESPKHFEKQLKWQETGTPKMKPIDRRTVSQQRRIGTDPSVLLAMRKEMVSVESSMRRSSGIDPSFCGPLNMGELPAMSDNFFVRDQWDVRSPGVVGTPTSSRTHSRTNSDIPSIGTVRASMEMSAQHRAGLTDVSITPSWSPKGQIPSHSWREKILDAKEVDAEHRGTEIITTPGTPFSRAMSAVSVKPVKSATAPAVTLRKRATAPRATTMPSRSNVHNSPARQAPSAVPAKTKIGATAVPRTARKSIVSSAPKPTAAPASKPPFLRPRPSHIQKLALPVKPKPADPSTDPRPYEQKFVSAVAIADRVAEWNSEDRKKAKSPHLVKTANNPTKAPTKMKSFLRKPSKIGLKVELKESFTPEGSPTKPLSPIKDSDLPPSIKGPAYPPPYFEGTTTPKHSPSPKPGIPSPRIRAPKTPGPRNPAVTRLKQAAALKTPVSHLIPILDRNALRTPSKTIVSSLDKAIDAKIAEDARSGKEFTPSGNRVSDLLDARVKGVGV</sequence>
<feature type="compositionally biased region" description="Low complexity" evidence="1">
    <location>
        <begin position="775"/>
        <end position="785"/>
    </location>
</feature>
<proteinExistence type="predicted"/>
<feature type="compositionally biased region" description="Low complexity" evidence="1">
    <location>
        <begin position="24"/>
        <end position="37"/>
    </location>
</feature>
<organism evidence="2 3">
    <name type="scientific">Clathrospora elynae</name>
    <dbReference type="NCBI Taxonomy" id="706981"/>
    <lineage>
        <taxon>Eukaryota</taxon>
        <taxon>Fungi</taxon>
        <taxon>Dikarya</taxon>
        <taxon>Ascomycota</taxon>
        <taxon>Pezizomycotina</taxon>
        <taxon>Dothideomycetes</taxon>
        <taxon>Pleosporomycetidae</taxon>
        <taxon>Pleosporales</taxon>
        <taxon>Diademaceae</taxon>
        <taxon>Clathrospora</taxon>
    </lineage>
</organism>
<evidence type="ECO:0000313" key="2">
    <source>
        <dbReference type="EMBL" id="KAF1937686.1"/>
    </source>
</evidence>
<feature type="compositionally biased region" description="Polar residues" evidence="1">
    <location>
        <begin position="88"/>
        <end position="99"/>
    </location>
</feature>
<name>A0A6A5SGR5_9PLEO</name>
<feature type="compositionally biased region" description="Polar residues" evidence="1">
    <location>
        <begin position="198"/>
        <end position="208"/>
    </location>
</feature>
<feature type="compositionally biased region" description="Basic and acidic residues" evidence="1">
    <location>
        <begin position="134"/>
        <end position="158"/>
    </location>
</feature>
<accession>A0A6A5SGR5</accession>
<feature type="region of interest" description="Disordered" evidence="1">
    <location>
        <begin position="456"/>
        <end position="501"/>
    </location>
</feature>